<dbReference type="Pfam" id="PF00668">
    <property type="entry name" value="Condensation"/>
    <property type="match status" value="1"/>
</dbReference>
<dbReference type="Pfam" id="PF00501">
    <property type="entry name" value="AMP-binding"/>
    <property type="match status" value="2"/>
</dbReference>
<dbReference type="InterPro" id="IPR010071">
    <property type="entry name" value="AA_adenyl_dom"/>
</dbReference>
<dbReference type="InterPro" id="IPR045851">
    <property type="entry name" value="AMP-bd_C_sf"/>
</dbReference>
<dbReference type="InterPro" id="IPR000873">
    <property type="entry name" value="AMP-dep_synth/lig_dom"/>
</dbReference>
<dbReference type="NCBIfam" id="TIGR01733">
    <property type="entry name" value="AA-adenyl-dom"/>
    <property type="match status" value="1"/>
</dbReference>
<feature type="non-terminal residue" evidence="3">
    <location>
        <position position="1"/>
    </location>
</feature>
<evidence type="ECO:0000259" key="2">
    <source>
        <dbReference type="Pfam" id="PF00668"/>
    </source>
</evidence>
<dbReference type="SUPFAM" id="SSF52777">
    <property type="entry name" value="CoA-dependent acyltransferases"/>
    <property type="match status" value="1"/>
</dbReference>
<dbReference type="SUPFAM" id="SSF56801">
    <property type="entry name" value="Acetyl-CoA synthetase-like"/>
    <property type="match status" value="1"/>
</dbReference>
<evidence type="ECO:0000313" key="4">
    <source>
        <dbReference type="Proteomes" id="UP001589627"/>
    </source>
</evidence>
<reference evidence="3 4" key="1">
    <citation type="submission" date="2024-09" db="EMBL/GenBank/DDBJ databases">
        <authorList>
            <person name="Sun Q."/>
            <person name="Mori K."/>
        </authorList>
    </citation>
    <scope>NUCLEOTIDE SEQUENCE [LARGE SCALE GENOMIC DNA]</scope>
    <source>
        <strain evidence="3 4">TBRC 0563</strain>
    </source>
</reference>
<dbReference type="PANTHER" id="PTHR45527">
    <property type="entry name" value="NONRIBOSOMAL PEPTIDE SYNTHETASE"/>
    <property type="match status" value="1"/>
</dbReference>
<keyword evidence="4" id="KW-1185">Reference proteome</keyword>
<accession>A0ABV5YZZ4</accession>
<sequence length="642" mass="68254">ASRDRDAAEAAWRSALAGLDGPTLVAPSVPAPSARPGRVALDLPADLSADLVTLGRNRGLTLNTLVQGAWGLLLSALTGRTDVVFGTTVAGRPPELPAADRLIGLFINTVPVRVRVSPWDPVADLLARVQDEQSALMDHQYLGLADVRRLAGAGELFDTLTVFENYPLGDGFEVRDADHYPLSLTARPGERLHLALEYRTDRYDADTAAGLLVRLRNTLASIVRDPGQAAGRVGAGPAAPVTAAPRRDLPTVPALFGAQMARTPGATALVTGRRSWSFAELGEWSDRLAWSLAGRGVRPGQTVGLDLPRALMVPALLGVLKAGAAYLPLDTDQPADRTAFLLGDAAPALVLREEDLADLPDGPPVDRSHRDGAAYVIYTSGSTGRPKGVVVPHRGLANLFLSHRRRLMEPAGRALRVGHVASFVFDGSWEPLLWMFDGHALHVLDDYRDDAAVVAAARDLDVLDVTPTYLRELVSAGLLEAGLKVLLVGGEAIDPGLWARVCAVPGLVCHDLYGPTEASVDSYGWHGPDRAPYELDDTRTYVLDAALRPVLPGVVGELYVAGAGLAHGYLNRPGLTAERFVADPFGGGRMYRTGDLARRNAAGVLEFAGRADGQVKIRGHRVELGEIEAVLAESVEQAAVVV</sequence>
<dbReference type="Gene3D" id="3.30.300.30">
    <property type="match status" value="1"/>
</dbReference>
<evidence type="ECO:0000259" key="1">
    <source>
        <dbReference type="Pfam" id="PF00501"/>
    </source>
</evidence>
<dbReference type="EMBL" id="JBHLZP010000907">
    <property type="protein sequence ID" value="MFB9840061.1"/>
    <property type="molecule type" value="Genomic_DNA"/>
</dbReference>
<dbReference type="PANTHER" id="PTHR45527:SF1">
    <property type="entry name" value="FATTY ACID SYNTHASE"/>
    <property type="match status" value="1"/>
</dbReference>
<feature type="non-terminal residue" evidence="3">
    <location>
        <position position="642"/>
    </location>
</feature>
<dbReference type="InterPro" id="IPR023213">
    <property type="entry name" value="CAT-like_dom_sf"/>
</dbReference>
<dbReference type="PROSITE" id="PS00455">
    <property type="entry name" value="AMP_BINDING"/>
    <property type="match status" value="1"/>
</dbReference>
<organism evidence="3 4">
    <name type="scientific">Actinoallomurus acaciae</name>
    <dbReference type="NCBI Taxonomy" id="502577"/>
    <lineage>
        <taxon>Bacteria</taxon>
        <taxon>Bacillati</taxon>
        <taxon>Actinomycetota</taxon>
        <taxon>Actinomycetes</taxon>
        <taxon>Streptosporangiales</taxon>
        <taxon>Thermomonosporaceae</taxon>
        <taxon>Actinoallomurus</taxon>
    </lineage>
</organism>
<evidence type="ECO:0000313" key="3">
    <source>
        <dbReference type="EMBL" id="MFB9840061.1"/>
    </source>
</evidence>
<dbReference type="Gene3D" id="3.40.50.980">
    <property type="match status" value="2"/>
</dbReference>
<feature type="domain" description="AMP-dependent synthetase/ligase" evidence="1">
    <location>
        <begin position="363"/>
        <end position="570"/>
    </location>
</feature>
<dbReference type="Gene3D" id="2.30.38.10">
    <property type="entry name" value="Luciferase, Domain 3"/>
    <property type="match status" value="1"/>
</dbReference>
<name>A0ABV5YZZ4_9ACTN</name>
<dbReference type="RefSeq" id="WP_378213271.1">
    <property type="nucleotide sequence ID" value="NZ_JBHLZP010000907.1"/>
</dbReference>
<dbReference type="InterPro" id="IPR020845">
    <property type="entry name" value="AMP-binding_CS"/>
</dbReference>
<dbReference type="CDD" id="cd05930">
    <property type="entry name" value="A_NRPS"/>
    <property type="match status" value="1"/>
</dbReference>
<dbReference type="InterPro" id="IPR001242">
    <property type="entry name" value="Condensation_dom"/>
</dbReference>
<protein>
    <submittedName>
        <fullName evidence="3">Amino acid adenylation domain-containing protein</fullName>
    </submittedName>
</protein>
<feature type="domain" description="Condensation" evidence="2">
    <location>
        <begin position="3"/>
        <end position="230"/>
    </location>
</feature>
<gene>
    <name evidence="3" type="ORF">ACFFNX_48730</name>
</gene>
<feature type="domain" description="AMP-dependent synthetase/ligase" evidence="1">
    <location>
        <begin position="258"/>
        <end position="352"/>
    </location>
</feature>
<dbReference type="Gene3D" id="3.30.559.10">
    <property type="entry name" value="Chloramphenicol acetyltransferase-like domain"/>
    <property type="match status" value="1"/>
</dbReference>
<dbReference type="Proteomes" id="UP001589627">
    <property type="component" value="Unassembled WGS sequence"/>
</dbReference>
<dbReference type="Gene3D" id="3.30.559.30">
    <property type="entry name" value="Nonribosomal peptide synthetase, condensation domain"/>
    <property type="match status" value="1"/>
</dbReference>
<comment type="caution">
    <text evidence="3">The sequence shown here is derived from an EMBL/GenBank/DDBJ whole genome shotgun (WGS) entry which is preliminary data.</text>
</comment>
<proteinExistence type="predicted"/>